<dbReference type="InterPro" id="IPR017901">
    <property type="entry name" value="C-CAP_CF_C-like"/>
</dbReference>
<protein>
    <recommendedName>
        <fullName evidence="20">TBCC domain-containing protein 1</fullName>
    </recommendedName>
</protein>
<evidence type="ECO:0000256" key="11">
    <source>
        <dbReference type="PROSITE-ProRule" id="PRU00175"/>
    </source>
</evidence>
<feature type="transmembrane region" description="Helical" evidence="13">
    <location>
        <begin position="245"/>
        <end position="266"/>
    </location>
</feature>
<dbReference type="SUPFAM" id="SSF57850">
    <property type="entry name" value="RING/U-box"/>
    <property type="match status" value="1"/>
</dbReference>
<dbReference type="Pfam" id="PF13639">
    <property type="entry name" value="zf-RING_2"/>
    <property type="match status" value="1"/>
</dbReference>
<evidence type="ECO:0000256" key="3">
    <source>
        <dbReference type="ARBA" id="ARBA00008848"/>
    </source>
</evidence>
<dbReference type="GO" id="GO:0000151">
    <property type="term" value="C:ubiquitin ligase complex"/>
    <property type="evidence" value="ECO:0007669"/>
    <property type="project" value="TreeGrafter"/>
</dbReference>
<evidence type="ECO:0000259" key="15">
    <source>
        <dbReference type="PROSITE" id="PS51140"/>
    </source>
</evidence>
<dbReference type="Pfam" id="PF07986">
    <property type="entry name" value="TBCC"/>
    <property type="match status" value="1"/>
</dbReference>
<feature type="domain" description="RING-type" evidence="14">
    <location>
        <begin position="391"/>
        <end position="426"/>
    </location>
</feature>
<feature type="region of interest" description="Disordered" evidence="12">
    <location>
        <begin position="578"/>
        <end position="628"/>
    </location>
</feature>
<dbReference type="PANTHER" id="PTHR15067">
    <property type="entry name" value="E3 UBIQUITIN-PROTEIN LIGASE RNF8"/>
    <property type="match status" value="1"/>
</dbReference>
<keyword evidence="10 13" id="KW-0472">Membrane</keyword>
<proteinExistence type="inferred from homology"/>
<dbReference type="Proteomes" id="UP000677228">
    <property type="component" value="Unassembled WGS sequence"/>
</dbReference>
<evidence type="ECO:0000313" key="17">
    <source>
        <dbReference type="EMBL" id="CAF0775557.1"/>
    </source>
</evidence>
<evidence type="ECO:0000256" key="13">
    <source>
        <dbReference type="SAM" id="Phobius"/>
    </source>
</evidence>
<feature type="domain" description="CUE" evidence="15">
    <location>
        <begin position="527"/>
        <end position="569"/>
    </location>
</feature>
<dbReference type="Pfam" id="PF02845">
    <property type="entry name" value="CUE"/>
    <property type="match status" value="1"/>
</dbReference>
<dbReference type="InterPro" id="IPR003892">
    <property type="entry name" value="CUE"/>
</dbReference>
<comment type="similarity">
    <text evidence="3">Belongs to the TBCC family.</text>
</comment>
<dbReference type="GO" id="GO:0005783">
    <property type="term" value="C:endoplasmic reticulum"/>
    <property type="evidence" value="ECO:0007669"/>
    <property type="project" value="TreeGrafter"/>
</dbReference>
<evidence type="ECO:0000313" key="19">
    <source>
        <dbReference type="Proteomes" id="UP000682733"/>
    </source>
</evidence>
<feature type="domain" description="C-CAP/cofactor C-like" evidence="16">
    <location>
        <begin position="968"/>
        <end position="1122"/>
    </location>
</feature>
<comment type="caution">
    <text evidence="18">The sequence shown here is derived from an EMBL/GenBank/DDBJ whole genome shotgun (WGS) entry which is preliminary data.</text>
</comment>
<evidence type="ECO:0000256" key="6">
    <source>
        <dbReference type="ARBA" id="ARBA00022723"/>
    </source>
</evidence>
<dbReference type="InterPro" id="IPR012945">
    <property type="entry name" value="Tubulin-bd_cofactor_C_dom"/>
</dbReference>
<dbReference type="GO" id="GO:0061630">
    <property type="term" value="F:ubiquitin protein ligase activity"/>
    <property type="evidence" value="ECO:0007669"/>
    <property type="project" value="TreeGrafter"/>
</dbReference>
<comment type="subcellular location">
    <subcellularLocation>
        <location evidence="1">Membrane</location>
        <topology evidence="1">Multi-pass membrane protein</topology>
    </subcellularLocation>
</comment>
<dbReference type="AlphaFoldDB" id="A0A8S2GSV7"/>
<feature type="transmembrane region" description="Helical" evidence="13">
    <location>
        <begin position="15"/>
        <end position="33"/>
    </location>
</feature>
<dbReference type="SMART" id="SM00673">
    <property type="entry name" value="CARP"/>
    <property type="match status" value="2"/>
</dbReference>
<evidence type="ECO:0000256" key="12">
    <source>
        <dbReference type="SAM" id="MobiDB-lite"/>
    </source>
</evidence>
<keyword evidence="4" id="KW-0808">Transferase</keyword>
<feature type="transmembrane region" description="Helical" evidence="13">
    <location>
        <begin position="115"/>
        <end position="141"/>
    </location>
</feature>
<evidence type="ECO:0000256" key="7">
    <source>
        <dbReference type="ARBA" id="ARBA00022771"/>
    </source>
</evidence>
<dbReference type="Gene3D" id="3.30.40.10">
    <property type="entry name" value="Zinc/RING finger domain, C3HC4 (zinc finger)"/>
    <property type="match status" value="1"/>
</dbReference>
<keyword evidence="8" id="KW-0862">Zinc</keyword>
<dbReference type="GO" id="GO:0070936">
    <property type="term" value="P:protein K48-linked ubiquitination"/>
    <property type="evidence" value="ECO:0007669"/>
    <property type="project" value="TreeGrafter"/>
</dbReference>
<dbReference type="Gene3D" id="2.160.20.70">
    <property type="match status" value="1"/>
</dbReference>
<dbReference type="GO" id="GO:0005829">
    <property type="term" value="C:cytosol"/>
    <property type="evidence" value="ECO:0007669"/>
    <property type="project" value="TreeGrafter"/>
</dbReference>
<feature type="transmembrane region" description="Helical" evidence="13">
    <location>
        <begin position="176"/>
        <end position="196"/>
    </location>
</feature>
<dbReference type="GO" id="GO:0016020">
    <property type="term" value="C:membrane"/>
    <property type="evidence" value="ECO:0007669"/>
    <property type="project" value="UniProtKB-SubCell"/>
</dbReference>
<dbReference type="PANTHER" id="PTHR15067:SF5">
    <property type="entry name" value="E3 UBIQUITIN-PROTEIN LIGASE AMFR"/>
    <property type="match status" value="1"/>
</dbReference>
<dbReference type="PROSITE" id="PS50089">
    <property type="entry name" value="ZF_RING_2"/>
    <property type="match status" value="1"/>
</dbReference>
<organism evidence="18 19">
    <name type="scientific">Didymodactylos carnosus</name>
    <dbReference type="NCBI Taxonomy" id="1234261"/>
    <lineage>
        <taxon>Eukaryota</taxon>
        <taxon>Metazoa</taxon>
        <taxon>Spiralia</taxon>
        <taxon>Gnathifera</taxon>
        <taxon>Rotifera</taxon>
        <taxon>Eurotatoria</taxon>
        <taxon>Bdelloidea</taxon>
        <taxon>Philodinida</taxon>
        <taxon>Philodinidae</taxon>
        <taxon>Didymodactylos</taxon>
    </lineage>
</organism>
<evidence type="ECO:0000256" key="10">
    <source>
        <dbReference type="ARBA" id="ARBA00023136"/>
    </source>
</evidence>
<dbReference type="EMBL" id="CAJNOK010000789">
    <property type="protein sequence ID" value="CAF0775557.1"/>
    <property type="molecule type" value="Genomic_DNA"/>
</dbReference>
<evidence type="ECO:0008006" key="20">
    <source>
        <dbReference type="Google" id="ProtNLM"/>
    </source>
</evidence>
<dbReference type="Pfam" id="PF25563">
    <property type="entry name" value="TPR_SYVN1_N"/>
    <property type="match status" value="1"/>
</dbReference>
<dbReference type="GO" id="GO:0030968">
    <property type="term" value="P:endoplasmic reticulum unfolded protein response"/>
    <property type="evidence" value="ECO:0007669"/>
    <property type="project" value="TreeGrafter"/>
</dbReference>
<dbReference type="SMART" id="SM00184">
    <property type="entry name" value="RING"/>
    <property type="match status" value="1"/>
</dbReference>
<dbReference type="PROSITE" id="PS51329">
    <property type="entry name" value="C_CAP_COFACTOR_C"/>
    <property type="match status" value="1"/>
</dbReference>
<feature type="transmembrane region" description="Helical" evidence="13">
    <location>
        <begin position="153"/>
        <end position="170"/>
    </location>
</feature>
<evidence type="ECO:0000256" key="9">
    <source>
        <dbReference type="ARBA" id="ARBA00022989"/>
    </source>
</evidence>
<keyword evidence="6" id="KW-0479">Metal-binding</keyword>
<evidence type="ECO:0000256" key="5">
    <source>
        <dbReference type="ARBA" id="ARBA00022692"/>
    </source>
</evidence>
<dbReference type="Proteomes" id="UP000682733">
    <property type="component" value="Unassembled WGS sequence"/>
</dbReference>
<dbReference type="InterPro" id="IPR013083">
    <property type="entry name" value="Znf_RING/FYVE/PHD"/>
</dbReference>
<dbReference type="SMART" id="SM00546">
    <property type="entry name" value="CUE"/>
    <property type="match status" value="1"/>
</dbReference>
<dbReference type="InterPro" id="IPR001841">
    <property type="entry name" value="Znf_RING"/>
</dbReference>
<sequence length="1249" mass="143247">MALRHLLEKLPLPSLRLYTSISSMLLLGNLIYINQLIQFSGDRGSNSKSEYTVSNTATIETLSSLNISKTTEAVNHTLKKINESISVESFATSDPLSLTYIQTLFSIIIAEPLSLLILVNAAYCALTLVGKSIQLVVFGALRPIEVQRIKDKFWNYAFYKFIFLFGVLNVEDLNDIVLWLSWFSLLGFLIVFGQLSKDRFEMLSVSASVRSWDLIKIISLLNFVFCCCISLFGLCLFGLNIGGLSIFFFMLAETVLLSLNVVHILAKYCMHLYTLRQQQITTSSTVNSNNNENRLLITYYCEFIFDILTLSIDICYHLQMLLYCNIFLSMASLVICMQLKPLIDELMQRIKRHNLYRVAMLKMEQKYPLLTKHELGEKFKKNNNYSPDEVCSICWEKFEKARCGHLFHQNCLRSWLEQDPSCPVCRLPLHDETTPSTPTPAVPNVPPQPAASFNLFWPSFTVGANARTGQQQETQPTTDNIVPRQRNHLFRFDGSRYASWLPSFSVEVTHTHNFPFRFGRQRLSTTQLNTIAQNVQQIFPQIPYDIILNDLQRTQSIDLTINNIIDRRIQDLEVLEQQADTTGNNSDSSDTDSFGSLSSTSSLSSSDVEDSDTRQTTNTDHSTLSETQIDNILSDQETYTWPLDHGLPLSIRKQHLIAHMRRCYVKRERDQLQIKSDAKFTEDGSLLVHNHLEKMTDNRVRIWAKAEPFTFGALNSPPPPEISSSSLKGIVKYMKKNEKCGYPKMNYILWRHIACQKLHMSEELAWMYFESYSLLTNGGNAKRTQLDAQMAKATTSAEIERSKDSRKVDSLAFVLLLFLQSFHHIDLKSTLSRDEWPNRKRGSVIDARKNRIYDEQTHQLFIQAHLDDMLNIVADTEQYNEIAQATLSLEAVTALSFIFECSLSENHTKLYPLQALMNYRFIQDEIGMSTVGNNSVVPFKGLSNLIRRSLISNPFQVGQTMKLGTLLPLPFDNPTHEQRSGRVLCNSNFADEQHRFVLMTMINRSLNEQHLPNVFMAEFRIHRCSYSYIYIYAPLRCVEIRKCHNVTIVFGSIETTLKITDCENVSISAVCRRLVISQCRSSSFYILTPTRPLVQLNCSNLLFAPYNTSYIKLPEHMEKTGLCKDLNLWNKPLITHPAGYRSDLQSGEKNLTLDDCWSLMNPDDFYPISTIRSEDQQKDCFIPLPIEYQNALDKRQKSISLLANEITDAQLNQEQRQRFQRFVVTHFESWLEATGNKKILDHLSSLVLN</sequence>
<gene>
    <name evidence="17" type="ORF">OVA965_LOCUS3319</name>
    <name evidence="18" type="ORF">TMI583_LOCUS3318</name>
</gene>
<comment type="pathway">
    <text evidence="2">Protein modification; protein ubiquitination.</text>
</comment>
<evidence type="ECO:0000313" key="18">
    <source>
        <dbReference type="EMBL" id="CAF3556722.1"/>
    </source>
</evidence>
<evidence type="ECO:0000256" key="2">
    <source>
        <dbReference type="ARBA" id="ARBA00004906"/>
    </source>
</evidence>
<dbReference type="InterPro" id="IPR016098">
    <property type="entry name" value="CAP/MinC_C"/>
</dbReference>
<evidence type="ECO:0000259" key="16">
    <source>
        <dbReference type="PROSITE" id="PS51329"/>
    </source>
</evidence>
<feature type="compositionally biased region" description="Low complexity" evidence="12">
    <location>
        <begin position="580"/>
        <end position="606"/>
    </location>
</feature>
<dbReference type="EMBL" id="CAJOBA010000789">
    <property type="protein sequence ID" value="CAF3556722.1"/>
    <property type="molecule type" value="Genomic_DNA"/>
</dbReference>
<keyword evidence="7 11" id="KW-0863">Zinc-finger</keyword>
<dbReference type="GO" id="GO:0043130">
    <property type="term" value="F:ubiquitin binding"/>
    <property type="evidence" value="ECO:0007669"/>
    <property type="project" value="InterPro"/>
</dbReference>
<evidence type="ECO:0000256" key="8">
    <source>
        <dbReference type="ARBA" id="ARBA00022833"/>
    </source>
</evidence>
<dbReference type="SUPFAM" id="SSF69340">
    <property type="entry name" value="C-terminal domain of adenylylcyclase associated protein"/>
    <property type="match status" value="1"/>
</dbReference>
<keyword evidence="9 13" id="KW-1133">Transmembrane helix</keyword>
<dbReference type="PROSITE" id="PS51140">
    <property type="entry name" value="CUE"/>
    <property type="match status" value="1"/>
</dbReference>
<feature type="compositionally biased region" description="Polar residues" evidence="12">
    <location>
        <begin position="614"/>
        <end position="628"/>
    </location>
</feature>
<dbReference type="InterPro" id="IPR006599">
    <property type="entry name" value="CARP_motif"/>
</dbReference>
<dbReference type="GO" id="GO:0008270">
    <property type="term" value="F:zinc ion binding"/>
    <property type="evidence" value="ECO:0007669"/>
    <property type="project" value="UniProtKB-KW"/>
</dbReference>
<accession>A0A8S2GSV7</accession>
<dbReference type="InterPro" id="IPR057992">
    <property type="entry name" value="TPR_SYVN1_N"/>
</dbReference>
<dbReference type="Gene3D" id="1.10.8.10">
    <property type="entry name" value="DNA helicase RuvA subunit, C-terminal domain"/>
    <property type="match status" value="1"/>
</dbReference>
<feature type="transmembrane region" description="Helical" evidence="13">
    <location>
        <begin position="217"/>
        <end position="239"/>
    </location>
</feature>
<name>A0A8S2GSV7_9BILA</name>
<dbReference type="InterPro" id="IPR036223">
    <property type="entry name" value="CAP_C_sf"/>
</dbReference>
<reference evidence="18" key="1">
    <citation type="submission" date="2021-02" db="EMBL/GenBank/DDBJ databases">
        <authorList>
            <person name="Nowell W R."/>
        </authorList>
    </citation>
    <scope>NUCLEOTIDE SEQUENCE</scope>
</reference>
<dbReference type="GO" id="GO:0006511">
    <property type="term" value="P:ubiquitin-dependent protein catabolic process"/>
    <property type="evidence" value="ECO:0007669"/>
    <property type="project" value="TreeGrafter"/>
</dbReference>
<evidence type="ECO:0000259" key="14">
    <source>
        <dbReference type="PROSITE" id="PS50089"/>
    </source>
</evidence>
<evidence type="ECO:0000256" key="1">
    <source>
        <dbReference type="ARBA" id="ARBA00004141"/>
    </source>
</evidence>
<keyword evidence="5 13" id="KW-0812">Transmembrane</keyword>
<evidence type="ECO:0000256" key="4">
    <source>
        <dbReference type="ARBA" id="ARBA00022679"/>
    </source>
</evidence>